<protein>
    <recommendedName>
        <fullName evidence="13">OBG-type G domain-containing protein</fullName>
    </recommendedName>
</protein>
<accession>A0AAE9DCB5</accession>
<evidence type="ECO:0000256" key="5">
    <source>
        <dbReference type="ARBA" id="ARBA00023134"/>
    </source>
</evidence>
<dbReference type="CDD" id="cd01898">
    <property type="entry name" value="Obg"/>
    <property type="match status" value="1"/>
</dbReference>
<dbReference type="Gene3D" id="2.70.210.12">
    <property type="entry name" value="GTP1/OBG domain"/>
    <property type="match status" value="1"/>
</dbReference>
<comment type="similarity">
    <text evidence="2">Belongs to the TRAFAC class OBG-HflX-like GTPase superfamily. OBG GTPase family.</text>
</comment>
<evidence type="ECO:0000313" key="12">
    <source>
        <dbReference type="Proteomes" id="UP000829354"/>
    </source>
</evidence>
<dbReference type="InterPro" id="IPR027417">
    <property type="entry name" value="P-loop_NTPase"/>
</dbReference>
<dbReference type="InterPro" id="IPR014100">
    <property type="entry name" value="GTP-bd_Obg/CgtA"/>
</dbReference>
<dbReference type="GO" id="GO:0000287">
    <property type="term" value="F:magnesium ion binding"/>
    <property type="evidence" value="ECO:0007669"/>
    <property type="project" value="InterPro"/>
</dbReference>
<dbReference type="InterPro" id="IPR036726">
    <property type="entry name" value="GTP1_OBG_dom_sf"/>
</dbReference>
<proteinExistence type="inferred from homology"/>
<name>A0AAE9DCB5_CAEBR</name>
<evidence type="ECO:0000259" key="7">
    <source>
        <dbReference type="PROSITE" id="PS51710"/>
    </source>
</evidence>
<keyword evidence="3" id="KW-0690">Ribosome biogenesis</keyword>
<dbReference type="PANTHER" id="PTHR11702">
    <property type="entry name" value="DEVELOPMENTALLY REGULATED GTP-BINDING PROTEIN-RELATED"/>
    <property type="match status" value="1"/>
</dbReference>
<evidence type="ECO:0000313" key="9">
    <source>
        <dbReference type="EMBL" id="ULU00918.1"/>
    </source>
</evidence>
<reference evidence="10 12" key="1">
    <citation type="submission" date="2022-04" db="EMBL/GenBank/DDBJ databases">
        <title>Chromosome-level reference genomes for two strains of Caenorhabditis briggsae: an improved platform for comparative genomics.</title>
        <authorList>
            <person name="Stevens L."/>
            <person name="Andersen E."/>
        </authorList>
    </citation>
    <scope>NUCLEOTIDE SEQUENCE [LARGE SCALE GENOMIC DNA]</scope>
    <source>
        <strain evidence="10">VX34</strain>
        <tissue evidence="10">Whole-organism</tissue>
    </source>
</reference>
<dbReference type="GO" id="GO:0005730">
    <property type="term" value="C:nucleolus"/>
    <property type="evidence" value="ECO:0007669"/>
    <property type="project" value="UniProtKB-SubCell"/>
</dbReference>
<keyword evidence="4" id="KW-0547">Nucleotide-binding</keyword>
<keyword evidence="5" id="KW-0342">GTP-binding</keyword>
<dbReference type="EMBL" id="CP092622">
    <property type="protein sequence ID" value="UMM23583.1"/>
    <property type="molecule type" value="Genomic_DNA"/>
</dbReference>
<keyword evidence="12" id="KW-1185">Reference proteome</keyword>
<comment type="subcellular location">
    <subcellularLocation>
        <location evidence="1">Nucleus</location>
        <location evidence="1">Nucleolus</location>
    </subcellularLocation>
</comment>
<dbReference type="Gene3D" id="3.40.50.300">
    <property type="entry name" value="P-loop containing nucleotide triphosphate hydrolases"/>
    <property type="match status" value="1"/>
</dbReference>
<dbReference type="InterPro" id="IPR045086">
    <property type="entry name" value="OBG_GTPase"/>
</dbReference>
<organism evidence="9 11">
    <name type="scientific">Caenorhabditis briggsae</name>
    <dbReference type="NCBI Taxonomy" id="6238"/>
    <lineage>
        <taxon>Eukaryota</taxon>
        <taxon>Metazoa</taxon>
        <taxon>Ecdysozoa</taxon>
        <taxon>Nematoda</taxon>
        <taxon>Chromadorea</taxon>
        <taxon>Rhabditida</taxon>
        <taxon>Rhabditina</taxon>
        <taxon>Rhabditomorpha</taxon>
        <taxon>Rhabditoidea</taxon>
        <taxon>Rhabditidae</taxon>
        <taxon>Peloderinae</taxon>
        <taxon>Caenorhabditis</taxon>
    </lineage>
</organism>
<gene>
    <name evidence="9" type="ORF">L3Y34_001378</name>
    <name evidence="10" type="ORF">L5515_004235</name>
</gene>
<evidence type="ECO:0000259" key="8">
    <source>
        <dbReference type="PROSITE" id="PS51883"/>
    </source>
</evidence>
<evidence type="ECO:0000256" key="1">
    <source>
        <dbReference type="ARBA" id="ARBA00004604"/>
    </source>
</evidence>
<feature type="domain" description="Obg" evidence="8">
    <location>
        <begin position="24"/>
        <end position="161"/>
    </location>
</feature>
<dbReference type="InterPro" id="IPR031167">
    <property type="entry name" value="G_OBG"/>
</dbReference>
<dbReference type="Pfam" id="PF01018">
    <property type="entry name" value="GTP1_OBG"/>
    <property type="match status" value="1"/>
</dbReference>
<dbReference type="EMBL" id="CP090893">
    <property type="protein sequence ID" value="ULU00918.1"/>
    <property type="molecule type" value="Genomic_DNA"/>
</dbReference>
<dbReference type="InterPro" id="IPR006169">
    <property type="entry name" value="GTP1_OBG_dom"/>
</dbReference>
<sequence>MRLSLIRRATISQIQKLIKDDLNILKVDKFVLNVKAGSGGSGLARYDGVGGNGGDVFFVPKPSLAFADIKSRLKNKMKIRSDNGGNATKTTLIGQHAKHQFFDVPVGIEVVDRDNNVLIARCSKPFGRYLIAHGGQGGYVKTGYKGARGEALDVEIHLKLRPNIGLLGFPNAGKSTLLKALVPEKSVKIAEYAFTTVHPQLAFYKSKNDNNSSLLEDNMFTLSVADLPGIIEGASQNRGKGYKFLKHLEYADVIVMIIDSQGFQLKNDLDCPFRTPLESVSLLNKELELYDPKLVRKPAICILNKADTLDEKQKKEISLLISSLGTQKWVDDVPEDLRPKTPMKFEHAIQLSAKSKDIDEFKKILTLMRHHLHTLSDMKENPEDRRAVKKQFI</sequence>
<evidence type="ECO:0000256" key="6">
    <source>
        <dbReference type="ARBA" id="ARBA00023242"/>
    </source>
</evidence>
<evidence type="ECO:0000256" key="3">
    <source>
        <dbReference type="ARBA" id="ARBA00022517"/>
    </source>
</evidence>
<evidence type="ECO:0000256" key="2">
    <source>
        <dbReference type="ARBA" id="ARBA00007699"/>
    </source>
</evidence>
<evidence type="ECO:0000313" key="11">
    <source>
        <dbReference type="Proteomes" id="UP000827892"/>
    </source>
</evidence>
<dbReference type="PANTHER" id="PTHR11702:SF43">
    <property type="entry name" value="GTP-BINDING PROTEIN 10"/>
    <property type="match status" value="1"/>
</dbReference>
<dbReference type="Pfam" id="PF01926">
    <property type="entry name" value="MMR_HSR1"/>
    <property type="match status" value="1"/>
</dbReference>
<dbReference type="AlphaFoldDB" id="A0AAE9DCB5"/>
<evidence type="ECO:0008006" key="13">
    <source>
        <dbReference type="Google" id="ProtNLM"/>
    </source>
</evidence>
<dbReference type="SUPFAM" id="SSF82051">
    <property type="entry name" value="Obg GTP-binding protein N-terminal domain"/>
    <property type="match status" value="1"/>
</dbReference>
<reference evidence="9 11" key="2">
    <citation type="submission" date="2022-05" db="EMBL/GenBank/DDBJ databases">
        <title>Chromosome-level reference genomes for two strains of Caenorhabditis briggsae: an improved platform for comparative genomics.</title>
        <authorList>
            <person name="Stevens L."/>
            <person name="Andersen E.C."/>
        </authorList>
    </citation>
    <scope>NUCLEOTIDE SEQUENCE [LARGE SCALE GENOMIC DNA]</scope>
    <source>
        <strain evidence="9">QX1410_ONT</strain>
        <tissue evidence="9">Whole-organism</tissue>
    </source>
</reference>
<dbReference type="GO" id="GO:0042254">
    <property type="term" value="P:ribosome biogenesis"/>
    <property type="evidence" value="ECO:0007669"/>
    <property type="project" value="UniProtKB-UniRule"/>
</dbReference>
<evidence type="ECO:0000256" key="4">
    <source>
        <dbReference type="ARBA" id="ARBA00022741"/>
    </source>
</evidence>
<dbReference type="PROSITE" id="PS51883">
    <property type="entry name" value="OBG"/>
    <property type="match status" value="1"/>
</dbReference>
<evidence type="ECO:0000313" key="10">
    <source>
        <dbReference type="EMBL" id="UMM23583.1"/>
    </source>
</evidence>
<dbReference type="PRINTS" id="PR00326">
    <property type="entry name" value="GTP1OBG"/>
</dbReference>
<dbReference type="Proteomes" id="UP000827892">
    <property type="component" value="Chromosome III"/>
</dbReference>
<dbReference type="InterPro" id="IPR006073">
    <property type="entry name" value="GTP-bd"/>
</dbReference>
<feature type="domain" description="OBG-type G" evidence="7">
    <location>
        <begin position="162"/>
        <end position="366"/>
    </location>
</feature>
<keyword evidence="6" id="KW-0539">Nucleus</keyword>
<dbReference type="GO" id="GO:0003924">
    <property type="term" value="F:GTPase activity"/>
    <property type="evidence" value="ECO:0007669"/>
    <property type="project" value="InterPro"/>
</dbReference>
<dbReference type="SUPFAM" id="SSF52540">
    <property type="entry name" value="P-loop containing nucleoside triphosphate hydrolases"/>
    <property type="match status" value="1"/>
</dbReference>
<dbReference type="PIRSF" id="PIRSF002401">
    <property type="entry name" value="GTP_bd_Obg/CgtA"/>
    <property type="match status" value="1"/>
</dbReference>
<dbReference type="Proteomes" id="UP000829354">
    <property type="component" value="Chromosome III"/>
</dbReference>
<dbReference type="GO" id="GO:0005525">
    <property type="term" value="F:GTP binding"/>
    <property type="evidence" value="ECO:0007669"/>
    <property type="project" value="UniProtKB-KW"/>
</dbReference>
<dbReference type="PROSITE" id="PS51710">
    <property type="entry name" value="G_OBG"/>
    <property type="match status" value="1"/>
</dbReference>